<proteinExistence type="predicted"/>
<dbReference type="CDD" id="cd00586">
    <property type="entry name" value="4HBT"/>
    <property type="match status" value="1"/>
</dbReference>
<keyword evidence="1" id="KW-0378">Hydrolase</keyword>
<dbReference type="SUPFAM" id="SSF54637">
    <property type="entry name" value="Thioesterase/thiol ester dehydrase-isomerase"/>
    <property type="match status" value="1"/>
</dbReference>
<dbReference type="RefSeq" id="WP_354532012.1">
    <property type="nucleotide sequence ID" value="NZ_JBEPLJ010000001.1"/>
</dbReference>
<dbReference type="GO" id="GO:0016787">
    <property type="term" value="F:hydrolase activity"/>
    <property type="evidence" value="ECO:0007669"/>
    <property type="project" value="UniProtKB-KW"/>
</dbReference>
<evidence type="ECO:0000313" key="1">
    <source>
        <dbReference type="EMBL" id="MET3584236.1"/>
    </source>
</evidence>
<dbReference type="Pfam" id="PF13279">
    <property type="entry name" value="4HBT_2"/>
    <property type="match status" value="1"/>
</dbReference>
<dbReference type="Proteomes" id="UP001549031">
    <property type="component" value="Unassembled WGS sequence"/>
</dbReference>
<dbReference type="InterPro" id="IPR029069">
    <property type="entry name" value="HotDog_dom_sf"/>
</dbReference>
<dbReference type="Gene3D" id="3.10.129.10">
    <property type="entry name" value="Hotdog Thioesterase"/>
    <property type="match status" value="1"/>
</dbReference>
<protein>
    <submittedName>
        <fullName evidence="1">Acyl-CoA thioester hydrolase</fullName>
        <ecNumber evidence="1">3.1.2.-</ecNumber>
    </submittedName>
</protein>
<dbReference type="EC" id="3.1.2.-" evidence="1"/>
<accession>A0ABV2H126</accession>
<dbReference type="EMBL" id="JBEPLJ010000001">
    <property type="protein sequence ID" value="MET3584236.1"/>
    <property type="molecule type" value="Genomic_DNA"/>
</dbReference>
<organism evidence="1 2">
    <name type="scientific">Pseudorhizobium tarimense</name>
    <dbReference type="NCBI Taxonomy" id="1079109"/>
    <lineage>
        <taxon>Bacteria</taxon>
        <taxon>Pseudomonadati</taxon>
        <taxon>Pseudomonadota</taxon>
        <taxon>Alphaproteobacteria</taxon>
        <taxon>Hyphomicrobiales</taxon>
        <taxon>Rhizobiaceae</taxon>
        <taxon>Rhizobium/Agrobacterium group</taxon>
        <taxon>Pseudorhizobium</taxon>
    </lineage>
</organism>
<name>A0ABV2H126_9HYPH</name>
<sequence>MAKEAVEYLEFKVPFRDVDLHGEMFRAVYVHRAEEALTTFWARRPAAATDPHFTVSKVTCTLHAALHVGDVVRMDVHVSKIGGKSAGFLVRMMRSNEEVAETEIVWTACDREKREPVALPEDLRDWLYQFL</sequence>
<gene>
    <name evidence="1" type="ORF">ABID21_000328</name>
</gene>
<comment type="caution">
    <text evidence="1">The sequence shown here is derived from an EMBL/GenBank/DDBJ whole genome shotgun (WGS) entry which is preliminary data.</text>
</comment>
<evidence type="ECO:0000313" key="2">
    <source>
        <dbReference type="Proteomes" id="UP001549031"/>
    </source>
</evidence>
<keyword evidence="2" id="KW-1185">Reference proteome</keyword>
<reference evidence="1 2" key="1">
    <citation type="submission" date="2024-06" db="EMBL/GenBank/DDBJ databases">
        <title>Genomic Encyclopedia of Type Strains, Phase IV (KMG-IV): sequencing the most valuable type-strain genomes for metagenomic binning, comparative biology and taxonomic classification.</title>
        <authorList>
            <person name="Goeker M."/>
        </authorList>
    </citation>
    <scope>NUCLEOTIDE SEQUENCE [LARGE SCALE GENOMIC DNA]</scope>
    <source>
        <strain evidence="1 2">DSM 105042</strain>
    </source>
</reference>